<dbReference type="Gene3D" id="1.25.40.390">
    <property type="match status" value="1"/>
</dbReference>
<evidence type="ECO:0000313" key="2">
    <source>
        <dbReference type="Proteomes" id="UP000002774"/>
    </source>
</evidence>
<sequence length="486" mass="52618">MKIKGIIGMIAASAVIATSCNKYVDVNQNPNSPTTVSPTVQLPNTEIAIAFANSNDLDRATEVMMQHNASIANQVAGYDIYNLRGNFDNQWDFEIYNGAVSSCANLIKQTQSTNSAFAGIAKIELAYAFSLATDLWGDVPYSQAGQGLTFIQPRFDAQQDIYQGNTALGITSLFDLVKSGIADLKANTGALKPGNEDFVYKGDLTKWIRAGNTMLLKFAMQISNVNPTLSQSTISAVIADNNYINSTSQDLEVPFGSSVGNYNPLYSFNNVNRTGDQMLSTRFLTLMNNLKDPRLGKFYTSPNGVFTSFDNGASAAIAAPAAATRSKYNVYLTGASGEAPIRILTNYQRAFILAEAALLYPSLGLNAQALYVEGITASMLKTGIAQADVTAYLAANPTVATLSGTTDQMRIQIITQKYIAFTGNGIEAYNDYRRTGYPALALALNAQGDDPNSIPKRFPYTNNEIQRNTNVPKPQPLTSVKVWWAK</sequence>
<dbReference type="AlphaFoldDB" id="H1Y6W2"/>
<gene>
    <name evidence="1" type="ORF">Mucpa_4279</name>
</gene>
<accession>H1Y6W2</accession>
<reference evidence="1" key="1">
    <citation type="submission" date="2011-09" db="EMBL/GenBank/DDBJ databases">
        <title>The permanent draft genome of Mucilaginibacter paludis DSM 18603.</title>
        <authorList>
            <consortium name="US DOE Joint Genome Institute (JGI-PGF)"/>
            <person name="Lucas S."/>
            <person name="Han J."/>
            <person name="Lapidus A."/>
            <person name="Bruce D."/>
            <person name="Goodwin L."/>
            <person name="Pitluck S."/>
            <person name="Peters L."/>
            <person name="Kyrpides N."/>
            <person name="Mavromatis K."/>
            <person name="Ivanova N."/>
            <person name="Mikhailova N."/>
            <person name="Held B."/>
            <person name="Detter J.C."/>
            <person name="Tapia R."/>
            <person name="Han C."/>
            <person name="Land M."/>
            <person name="Hauser L."/>
            <person name="Markowitz V."/>
            <person name="Cheng J.-F."/>
            <person name="Hugenholtz P."/>
            <person name="Woyke T."/>
            <person name="Wu D."/>
            <person name="Tindall B."/>
            <person name="Brambilla E."/>
            <person name="Klenk H.-P."/>
            <person name="Eisen J.A."/>
        </authorList>
    </citation>
    <scope>NUCLEOTIDE SEQUENCE [LARGE SCALE GENOMIC DNA]</scope>
    <source>
        <strain evidence="1">DSM 18603</strain>
    </source>
</reference>
<dbReference type="Proteomes" id="UP000002774">
    <property type="component" value="Chromosome"/>
</dbReference>
<dbReference type="RefSeq" id="WP_008509156.1">
    <property type="nucleotide sequence ID" value="NZ_CM001403.1"/>
</dbReference>
<evidence type="ECO:0000313" key="1">
    <source>
        <dbReference type="EMBL" id="EHQ28369.1"/>
    </source>
</evidence>
<dbReference type="HOGENOM" id="CLU_025928_3_0_10"/>
<keyword evidence="2" id="KW-1185">Reference proteome</keyword>
<dbReference type="SUPFAM" id="SSF48452">
    <property type="entry name" value="TPR-like"/>
    <property type="match status" value="1"/>
</dbReference>
<organism evidence="1 2">
    <name type="scientific">Mucilaginibacter paludis DSM 18603</name>
    <dbReference type="NCBI Taxonomy" id="714943"/>
    <lineage>
        <taxon>Bacteria</taxon>
        <taxon>Pseudomonadati</taxon>
        <taxon>Bacteroidota</taxon>
        <taxon>Sphingobacteriia</taxon>
        <taxon>Sphingobacteriales</taxon>
        <taxon>Sphingobacteriaceae</taxon>
        <taxon>Mucilaginibacter</taxon>
    </lineage>
</organism>
<evidence type="ECO:0008006" key="3">
    <source>
        <dbReference type="Google" id="ProtNLM"/>
    </source>
</evidence>
<dbReference type="STRING" id="714943.Mucpa_4279"/>
<name>H1Y6W2_9SPHI</name>
<dbReference type="eggNOG" id="COG0521">
    <property type="taxonomic scope" value="Bacteria"/>
</dbReference>
<protein>
    <recommendedName>
        <fullName evidence="3">Lipoprotein</fullName>
    </recommendedName>
</protein>
<dbReference type="InterPro" id="IPR011990">
    <property type="entry name" value="TPR-like_helical_dom_sf"/>
</dbReference>
<dbReference type="InterPro" id="IPR041662">
    <property type="entry name" value="SusD-like_2"/>
</dbReference>
<dbReference type="EMBL" id="CM001403">
    <property type="protein sequence ID" value="EHQ28369.1"/>
    <property type="molecule type" value="Genomic_DNA"/>
</dbReference>
<dbReference type="OrthoDB" id="9766256at2"/>
<proteinExistence type="predicted"/>
<dbReference type="PROSITE" id="PS51257">
    <property type="entry name" value="PROKAR_LIPOPROTEIN"/>
    <property type="match status" value="1"/>
</dbReference>
<dbReference type="Pfam" id="PF12771">
    <property type="entry name" value="SusD-like_2"/>
    <property type="match status" value="1"/>
</dbReference>